<organism evidence="1 2">
    <name type="scientific">Jeotgalicoccus meleagridis</name>
    <dbReference type="NCBI Taxonomy" id="2759181"/>
    <lineage>
        <taxon>Bacteria</taxon>
        <taxon>Bacillati</taxon>
        <taxon>Bacillota</taxon>
        <taxon>Bacilli</taxon>
        <taxon>Bacillales</taxon>
        <taxon>Staphylococcaceae</taxon>
        <taxon>Jeotgalicoccus</taxon>
    </lineage>
</organism>
<proteinExistence type="predicted"/>
<keyword evidence="2" id="KW-1185">Reference proteome</keyword>
<dbReference type="AlphaFoldDB" id="A0A6V7R2T3"/>
<dbReference type="RefSeq" id="WP_185124887.1">
    <property type="nucleotide sequence ID" value="NZ_CAJEWD010000003.1"/>
</dbReference>
<comment type="caution">
    <text evidence="1">The sequence shown here is derived from an EMBL/GenBank/DDBJ whole genome shotgun (WGS) entry which is preliminary data.</text>
</comment>
<evidence type="ECO:0000313" key="2">
    <source>
        <dbReference type="Proteomes" id="UP000589351"/>
    </source>
</evidence>
<name>A0A6V7R2T3_9STAP</name>
<evidence type="ECO:0000313" key="1">
    <source>
        <dbReference type="EMBL" id="CAD2071647.1"/>
    </source>
</evidence>
<gene>
    <name evidence="1" type="ORF">JEODO184_00335</name>
</gene>
<dbReference type="Proteomes" id="UP000589351">
    <property type="component" value="Unassembled WGS sequence"/>
</dbReference>
<reference evidence="1 2" key="1">
    <citation type="submission" date="2020-07" db="EMBL/GenBank/DDBJ databases">
        <authorList>
            <person name="Criscuolo A."/>
        </authorList>
    </citation>
    <scope>NUCLEOTIDE SEQUENCE [LARGE SCALE GENOMIC DNA]</scope>
    <source>
        <strain evidence="1">CIP111649</strain>
    </source>
</reference>
<dbReference type="EMBL" id="CAJEWD010000003">
    <property type="protein sequence ID" value="CAD2071647.1"/>
    <property type="molecule type" value="Genomic_DNA"/>
</dbReference>
<protein>
    <submittedName>
        <fullName evidence="1">Uncharacterized protein</fullName>
    </submittedName>
</protein>
<sequence length="120" mass="14261">MPLNIYLLIEDKTTGETIGYSYYRNFNALQGYFDRKFDLKNGDEVLLSFQAISTIYDILKTVDYTSERAEELLPTHADPDFGSYEYDERYFSFISQATSDFHHAKYIDFNKYNLYFTSNW</sequence>
<accession>A0A6V7R2T3</accession>